<accession>A0ABW1EIF0</accession>
<comment type="caution">
    <text evidence="5">The sequence shown here is derived from an EMBL/GenBank/DDBJ whole genome shotgun (WGS) entry which is preliminary data.</text>
</comment>
<feature type="region of interest" description="Disordered" evidence="1">
    <location>
        <begin position="752"/>
        <end position="771"/>
    </location>
</feature>
<dbReference type="InterPro" id="IPR012939">
    <property type="entry name" value="Glyco_hydro_92"/>
</dbReference>
<evidence type="ECO:0000259" key="3">
    <source>
        <dbReference type="Pfam" id="PF07971"/>
    </source>
</evidence>
<evidence type="ECO:0000256" key="2">
    <source>
        <dbReference type="SAM" id="SignalP"/>
    </source>
</evidence>
<dbReference type="Pfam" id="PF17678">
    <property type="entry name" value="Glyco_hydro_92N"/>
    <property type="match status" value="1"/>
</dbReference>
<evidence type="ECO:0000313" key="5">
    <source>
        <dbReference type="EMBL" id="MFC5863597.1"/>
    </source>
</evidence>
<feature type="chain" id="PRO_5046007087" evidence="2">
    <location>
        <begin position="37"/>
        <end position="771"/>
    </location>
</feature>
<dbReference type="Gene3D" id="1.20.1050.60">
    <property type="entry name" value="alpha-1,2-mannosidase"/>
    <property type="match status" value="1"/>
</dbReference>
<dbReference type="SUPFAM" id="SSF48208">
    <property type="entry name" value="Six-hairpin glycosidases"/>
    <property type="match status" value="1"/>
</dbReference>
<keyword evidence="6" id="KW-1185">Reference proteome</keyword>
<dbReference type="InterPro" id="IPR041371">
    <property type="entry name" value="GH92_N"/>
</dbReference>
<evidence type="ECO:0000256" key="1">
    <source>
        <dbReference type="SAM" id="MobiDB-lite"/>
    </source>
</evidence>
<keyword evidence="5" id="KW-0378">Hydrolase</keyword>
<gene>
    <name evidence="5" type="ORF">ACFPT7_14920</name>
</gene>
<organism evidence="5 6">
    <name type="scientific">Acidicapsa dinghuensis</name>
    <dbReference type="NCBI Taxonomy" id="2218256"/>
    <lineage>
        <taxon>Bacteria</taxon>
        <taxon>Pseudomonadati</taxon>
        <taxon>Acidobacteriota</taxon>
        <taxon>Terriglobia</taxon>
        <taxon>Terriglobales</taxon>
        <taxon>Acidobacteriaceae</taxon>
        <taxon>Acidicapsa</taxon>
    </lineage>
</organism>
<dbReference type="NCBIfam" id="TIGR01180">
    <property type="entry name" value="aman2_put"/>
    <property type="match status" value="1"/>
</dbReference>
<feature type="domain" description="Glycosyl hydrolase family 92 N-terminal" evidence="4">
    <location>
        <begin position="41"/>
        <end position="292"/>
    </location>
</feature>
<keyword evidence="2" id="KW-0732">Signal</keyword>
<dbReference type="InterPro" id="IPR005887">
    <property type="entry name" value="GH92_a_mannosidase_put"/>
</dbReference>
<dbReference type="InterPro" id="IPR050883">
    <property type="entry name" value="PNGase"/>
</dbReference>
<feature type="domain" description="Glycosyl hydrolase family 92" evidence="3">
    <location>
        <begin position="298"/>
        <end position="751"/>
    </location>
</feature>
<dbReference type="Pfam" id="PF07971">
    <property type="entry name" value="Glyco_hydro_92"/>
    <property type="match status" value="1"/>
</dbReference>
<dbReference type="Gene3D" id="2.70.98.10">
    <property type="match status" value="1"/>
</dbReference>
<evidence type="ECO:0000259" key="4">
    <source>
        <dbReference type="Pfam" id="PF17678"/>
    </source>
</evidence>
<name>A0ABW1EIF0_9BACT</name>
<protein>
    <submittedName>
        <fullName evidence="5">GH92 family glycosyl hydrolase</fullName>
    </submittedName>
</protein>
<dbReference type="Proteomes" id="UP001596091">
    <property type="component" value="Unassembled WGS sequence"/>
</dbReference>
<dbReference type="InterPro" id="IPR008928">
    <property type="entry name" value="6-hairpin_glycosidase_sf"/>
</dbReference>
<dbReference type="PANTHER" id="PTHR12143:SF43">
    <property type="entry name" value="PUTATIVE-RELATED"/>
    <property type="match status" value="1"/>
</dbReference>
<evidence type="ECO:0000313" key="6">
    <source>
        <dbReference type="Proteomes" id="UP001596091"/>
    </source>
</evidence>
<proteinExistence type="predicted"/>
<dbReference type="InterPro" id="IPR014718">
    <property type="entry name" value="GH-type_carb-bd"/>
</dbReference>
<reference evidence="6" key="1">
    <citation type="journal article" date="2019" name="Int. J. Syst. Evol. Microbiol.">
        <title>The Global Catalogue of Microorganisms (GCM) 10K type strain sequencing project: providing services to taxonomists for standard genome sequencing and annotation.</title>
        <authorList>
            <consortium name="The Broad Institute Genomics Platform"/>
            <consortium name="The Broad Institute Genome Sequencing Center for Infectious Disease"/>
            <person name="Wu L."/>
            <person name="Ma J."/>
        </authorList>
    </citation>
    <scope>NUCLEOTIDE SEQUENCE [LARGE SCALE GENOMIC DNA]</scope>
    <source>
        <strain evidence="6">JCM 4087</strain>
    </source>
</reference>
<dbReference type="EMBL" id="JBHSPH010000005">
    <property type="protein sequence ID" value="MFC5863597.1"/>
    <property type="molecule type" value="Genomic_DNA"/>
</dbReference>
<dbReference type="PANTHER" id="PTHR12143">
    <property type="entry name" value="PEPTIDE N-GLYCANASE PNGASE -RELATED"/>
    <property type="match status" value="1"/>
</dbReference>
<dbReference type="Gene3D" id="3.30.2080.10">
    <property type="entry name" value="GH92 mannosidase domain"/>
    <property type="match status" value="1"/>
</dbReference>
<feature type="signal peptide" evidence="2">
    <location>
        <begin position="1"/>
        <end position="36"/>
    </location>
</feature>
<dbReference type="Gene3D" id="1.20.1610.10">
    <property type="entry name" value="alpha-1,2-mannosidases domains"/>
    <property type="match status" value="1"/>
</dbReference>
<dbReference type="GO" id="GO:0016787">
    <property type="term" value="F:hydrolase activity"/>
    <property type="evidence" value="ECO:0007669"/>
    <property type="project" value="UniProtKB-KW"/>
</dbReference>
<sequence length="771" mass="84486">MYKLGIVLRVSNHSSIFRALLIATLLLSFKASAVHAQATRFVDPRIAAGGDGATIPGPAMPFGMVKPGPDVGRNNENSGWSAKGDINGFSQTHVSGTGGGPKYGNILIQPTVGEVQSTAYSSPRQDEQIELGSYAVTLARYNVRAEIASSTRAAIYRFTYPETGKANILFDTSHCLTRQRHPGDACDTAPQSGEKPIEESQHVTASEAHIVSPTEVAGSTTITGGWNRQTNTYTVYFDAVTDTPAATFGTWQGNELSSGSKQTKGGEFEKTGAWLQFATHANQQVTLKIGISFISEEQARKNLLTEIPAFDFAQVRERNIATWSRELSAIDLHSATDAQATMFYTALYHAMLMPVDRTGENPLWQSQEPYYDDFYTLWDTFRTTNPLLTLIAPGRERDIVRSLIDTWRHEGWLPDGRSGNFTGNTQGGSNAEMVLGDAYAKHLPGIDWNAAYEAMQKDAEATPPEPMREGRGGIDDWKSIGYVSIQGSDRPASKTMEYAANDYELALMAKGLGREADYGKYLQRSGNWQNLWDASYSEAGIHGFIRPRNHDGSWKPNFNADQQGTWGGDDFYEDNSRTYSLDVPQDVHGLIEKCGGKDAFIHRLDEFFSSPHGFDAGNEPGFLTPYLYIWAGRQDKTAAEVRHILASRYRPQPDGIPGNDDAGAISAWYIFGLIGIYPNAGQDVYLIGSPAVPEVTLHVGDGKTFTIEAKDTSAANQYIQSAMLNGKPFTRAWLTQEEITSGGRIVFQMGPKPANWATGQPPPSSSDTDSH</sequence>
<dbReference type="RefSeq" id="WP_263340145.1">
    <property type="nucleotide sequence ID" value="NZ_JAGSYH010000005.1"/>
</dbReference>